<proteinExistence type="evidence at transcript level"/>
<evidence type="ECO:0000313" key="3">
    <source>
        <dbReference type="EMBL" id="AAF27345.1"/>
    </source>
</evidence>
<gene>
    <name evidence="3" type="primary">TMAP</name>
</gene>
<name>Q9NIV3_9VEST</name>
<reference evidence="3" key="1">
    <citation type="journal article" date="2000" name="Mol. Biol. Evol.">
        <title>Positive selection and propeptide repeats promote rapid interspecific divergence of a gastropod sperm protein.</title>
        <authorList>
            <person name="Hellberg M.E."/>
            <person name="Moy G.W."/>
            <person name="Vacquier V.D."/>
        </authorList>
    </citation>
    <scope>NUCLEOTIDE SEQUENCE</scope>
</reference>
<protein>
    <submittedName>
        <fullName evidence="3">Major acrosomal protein</fullName>
    </submittedName>
</protein>
<feature type="region of interest" description="Disordered" evidence="1">
    <location>
        <begin position="42"/>
        <end position="68"/>
    </location>
</feature>
<sequence length="151" mass="17734">MLLRLLLPLMLVSIIWAMSIDDTDEDIEDDSLSNLLERERRGSYEAGRERRGSSNARRERKRLSKEERRDLIRSRRKCFRSYLRKFGKGSTIPAGEGGKRQRIFKASGGEMEAKIDYDYLRETCRLGKRKVSLDGSTITYEQKKRMFIISY</sequence>
<keyword evidence="2" id="KW-0732">Signal</keyword>
<evidence type="ECO:0000256" key="2">
    <source>
        <dbReference type="SAM" id="SignalP"/>
    </source>
</evidence>
<organism evidence="3">
    <name type="scientific">Tegula aureotincta</name>
    <dbReference type="NCBI Taxonomy" id="80344"/>
    <lineage>
        <taxon>Eukaryota</taxon>
        <taxon>Metazoa</taxon>
        <taxon>Spiralia</taxon>
        <taxon>Lophotrochozoa</taxon>
        <taxon>Mollusca</taxon>
        <taxon>Gastropoda</taxon>
        <taxon>Vetigastropoda</taxon>
        <taxon>Trochida</taxon>
        <taxon>Trochoidea</taxon>
        <taxon>Tegulidae</taxon>
        <taxon>Tegula</taxon>
    </lineage>
</organism>
<feature type="chain" id="PRO_5004335618" evidence="2">
    <location>
        <begin position="18"/>
        <end position="151"/>
    </location>
</feature>
<dbReference type="AlphaFoldDB" id="Q9NIV3"/>
<feature type="compositionally biased region" description="Basic and acidic residues" evidence="1">
    <location>
        <begin position="42"/>
        <end position="52"/>
    </location>
</feature>
<accession>Q9NIV3</accession>
<dbReference type="EMBL" id="AF190899">
    <property type="protein sequence ID" value="AAF27345.1"/>
    <property type="molecule type" value="mRNA"/>
</dbReference>
<evidence type="ECO:0000256" key="1">
    <source>
        <dbReference type="SAM" id="MobiDB-lite"/>
    </source>
</evidence>
<feature type="signal peptide" evidence="2">
    <location>
        <begin position="1"/>
        <end position="17"/>
    </location>
</feature>